<protein>
    <submittedName>
        <fullName evidence="1">Uncharacterized protein</fullName>
    </submittedName>
</protein>
<accession>A0A1B6PPX0</accession>
<dbReference type="Gramene" id="KXG27717">
    <property type="protein sequence ID" value="KXG27717"/>
    <property type="gene ID" value="SORBI_3005G032900"/>
</dbReference>
<proteinExistence type="predicted"/>
<name>A0A1B6PPX0_SORBI</name>
<reference evidence="1 2" key="1">
    <citation type="journal article" date="2009" name="Nature">
        <title>The Sorghum bicolor genome and the diversification of grasses.</title>
        <authorList>
            <person name="Paterson A.H."/>
            <person name="Bowers J.E."/>
            <person name="Bruggmann R."/>
            <person name="Dubchak I."/>
            <person name="Grimwood J."/>
            <person name="Gundlach H."/>
            <person name="Haberer G."/>
            <person name="Hellsten U."/>
            <person name="Mitros T."/>
            <person name="Poliakov A."/>
            <person name="Schmutz J."/>
            <person name="Spannagl M."/>
            <person name="Tang H."/>
            <person name="Wang X."/>
            <person name="Wicker T."/>
            <person name="Bharti A.K."/>
            <person name="Chapman J."/>
            <person name="Feltus F.A."/>
            <person name="Gowik U."/>
            <person name="Grigoriev I.V."/>
            <person name="Lyons E."/>
            <person name="Maher C.A."/>
            <person name="Martis M."/>
            <person name="Narechania A."/>
            <person name="Otillar R.P."/>
            <person name="Penning B.W."/>
            <person name="Salamov A.A."/>
            <person name="Wang Y."/>
            <person name="Zhang L."/>
            <person name="Carpita N.C."/>
            <person name="Freeling M."/>
            <person name="Gingle A.R."/>
            <person name="Hash C.T."/>
            <person name="Keller B."/>
            <person name="Klein P."/>
            <person name="Kresovich S."/>
            <person name="McCann M.C."/>
            <person name="Ming R."/>
            <person name="Peterson D.G."/>
            <person name="Mehboob-ur-Rahman"/>
            <person name="Ware D."/>
            <person name="Westhoff P."/>
            <person name="Mayer K.F."/>
            <person name="Messing J."/>
            <person name="Rokhsar D.S."/>
        </authorList>
    </citation>
    <scope>NUCLEOTIDE SEQUENCE [LARGE SCALE GENOMIC DNA]</scope>
    <source>
        <strain evidence="2">cv. BTx623</strain>
    </source>
</reference>
<evidence type="ECO:0000313" key="2">
    <source>
        <dbReference type="Proteomes" id="UP000000768"/>
    </source>
</evidence>
<organism evidence="1 2">
    <name type="scientific">Sorghum bicolor</name>
    <name type="common">Sorghum</name>
    <name type="synonym">Sorghum vulgare</name>
    <dbReference type="NCBI Taxonomy" id="4558"/>
    <lineage>
        <taxon>Eukaryota</taxon>
        <taxon>Viridiplantae</taxon>
        <taxon>Streptophyta</taxon>
        <taxon>Embryophyta</taxon>
        <taxon>Tracheophyta</taxon>
        <taxon>Spermatophyta</taxon>
        <taxon>Magnoliopsida</taxon>
        <taxon>Liliopsida</taxon>
        <taxon>Poales</taxon>
        <taxon>Poaceae</taxon>
        <taxon>PACMAD clade</taxon>
        <taxon>Panicoideae</taxon>
        <taxon>Andropogonodae</taxon>
        <taxon>Andropogoneae</taxon>
        <taxon>Sorghinae</taxon>
        <taxon>Sorghum</taxon>
    </lineage>
</organism>
<keyword evidence="2" id="KW-1185">Reference proteome</keyword>
<sequence length="57" mass="6355">MLSSLIKIAEEFSVAVHNTNQGEISYLLSSVSDIYSRSLLIDDFQIVRCLLLCSTDC</sequence>
<dbReference type="InParanoid" id="A0A1B6PPX0"/>
<evidence type="ECO:0000313" key="1">
    <source>
        <dbReference type="EMBL" id="KXG27717.1"/>
    </source>
</evidence>
<gene>
    <name evidence="1" type="ORF">SORBI_3005G032900</name>
</gene>
<dbReference type="EMBL" id="CM000764">
    <property type="protein sequence ID" value="KXG27717.1"/>
    <property type="molecule type" value="Genomic_DNA"/>
</dbReference>
<dbReference type="AlphaFoldDB" id="A0A1B6PPX0"/>
<reference evidence="2" key="2">
    <citation type="journal article" date="2018" name="Plant J.">
        <title>The Sorghum bicolor reference genome: improved assembly, gene annotations, a transcriptome atlas, and signatures of genome organization.</title>
        <authorList>
            <person name="McCormick R.F."/>
            <person name="Truong S.K."/>
            <person name="Sreedasyam A."/>
            <person name="Jenkins J."/>
            <person name="Shu S."/>
            <person name="Sims D."/>
            <person name="Kennedy M."/>
            <person name="Amirebrahimi M."/>
            <person name="Weers B.D."/>
            <person name="McKinley B."/>
            <person name="Mattison A."/>
            <person name="Morishige D.T."/>
            <person name="Grimwood J."/>
            <person name="Schmutz J."/>
            <person name="Mullet J.E."/>
        </authorList>
    </citation>
    <scope>NUCLEOTIDE SEQUENCE [LARGE SCALE GENOMIC DNA]</scope>
    <source>
        <strain evidence="2">cv. BTx623</strain>
    </source>
</reference>
<dbReference type="Proteomes" id="UP000000768">
    <property type="component" value="Chromosome 5"/>
</dbReference>